<name>A0ABR1NVQ5_DIAER</name>
<dbReference type="EMBL" id="JAKNSF020000095">
    <property type="protein sequence ID" value="KAK7716985.1"/>
    <property type="molecule type" value="Genomic_DNA"/>
</dbReference>
<reference evidence="2 3" key="1">
    <citation type="submission" date="2024-02" db="EMBL/GenBank/DDBJ databases">
        <title>De novo assembly and annotation of 12 fungi associated with fruit tree decline syndrome in Ontario, Canada.</title>
        <authorList>
            <person name="Sulman M."/>
            <person name="Ellouze W."/>
            <person name="Ilyukhin E."/>
        </authorList>
    </citation>
    <scope>NUCLEOTIDE SEQUENCE [LARGE SCALE GENOMIC DNA]</scope>
    <source>
        <strain evidence="2 3">M169</strain>
    </source>
</reference>
<feature type="domain" description="DUF7587" evidence="1">
    <location>
        <begin position="6"/>
        <end position="132"/>
    </location>
</feature>
<comment type="caution">
    <text evidence="2">The sequence shown here is derived from an EMBL/GenBank/DDBJ whole genome shotgun (WGS) entry which is preliminary data.</text>
</comment>
<dbReference type="Proteomes" id="UP001430848">
    <property type="component" value="Unassembled WGS sequence"/>
</dbReference>
<evidence type="ECO:0000313" key="3">
    <source>
        <dbReference type="Proteomes" id="UP001430848"/>
    </source>
</evidence>
<protein>
    <recommendedName>
        <fullName evidence="1">DUF7587 domain-containing protein</fullName>
    </recommendedName>
</protein>
<evidence type="ECO:0000313" key="2">
    <source>
        <dbReference type="EMBL" id="KAK7716985.1"/>
    </source>
</evidence>
<dbReference type="Pfam" id="PF24494">
    <property type="entry name" value="DUF7587"/>
    <property type="match status" value="1"/>
</dbReference>
<proteinExistence type="predicted"/>
<organism evidence="2 3">
    <name type="scientific">Diaporthe eres</name>
    <name type="common">Phomopsis oblonga</name>
    <dbReference type="NCBI Taxonomy" id="83184"/>
    <lineage>
        <taxon>Eukaryota</taxon>
        <taxon>Fungi</taxon>
        <taxon>Dikarya</taxon>
        <taxon>Ascomycota</taxon>
        <taxon>Pezizomycotina</taxon>
        <taxon>Sordariomycetes</taxon>
        <taxon>Sordariomycetidae</taxon>
        <taxon>Diaporthales</taxon>
        <taxon>Diaporthaceae</taxon>
        <taxon>Diaporthe</taxon>
        <taxon>Diaporthe eres species complex</taxon>
    </lineage>
</organism>
<evidence type="ECO:0000259" key="1">
    <source>
        <dbReference type="Pfam" id="PF24494"/>
    </source>
</evidence>
<accession>A0ABR1NVQ5</accession>
<dbReference type="InterPro" id="IPR056009">
    <property type="entry name" value="DUF7587"/>
</dbReference>
<gene>
    <name evidence="2" type="ORF">SLS63_010885</name>
</gene>
<keyword evidence="3" id="KW-1185">Reference proteome</keyword>
<sequence length="285" mass="32789">MQTRDLPRFLFRCFTDKSGGAVLRRFNKRLNMEDRIIPHYFLDHHNGVPRKTLAEYLEENPDHMQKHLVGAIDILSPFSSWTPSLMAAYLFAGSAHDDTGRIAVIDTTLIQNELYCVDHYSQRGPPSKTIHNRDLPWEYHVYGPVMGKGLFTVPTSAIADLWKVPPRMRSAPLETEDILNSKRIAELFMSPNWDAEDADVVMQLTTNWIAGWGWTRSRDIAGPDQNGLTENEVERVLLALRDQVSDRAQRETVPLLPGDIQSSVYGFEWLYWSFTLLRLMDRITE</sequence>